<keyword evidence="1" id="KW-0863">Zinc-finger</keyword>
<evidence type="ECO:0000256" key="1">
    <source>
        <dbReference type="PROSITE-ProRule" id="PRU00047"/>
    </source>
</evidence>
<feature type="region of interest" description="Disordered" evidence="3">
    <location>
        <begin position="527"/>
        <end position="553"/>
    </location>
</feature>
<feature type="coiled-coil region" evidence="2">
    <location>
        <begin position="438"/>
        <end position="468"/>
    </location>
</feature>
<dbReference type="PANTHER" id="PTHR42648:SF21">
    <property type="entry name" value="CYSTEINE-RICH RLK (RECEPTOR-LIKE PROTEIN KINASE) 8"/>
    <property type="match status" value="1"/>
</dbReference>
<proteinExistence type="predicted"/>
<gene>
    <name evidence="6" type="ORF">Tco_0820299</name>
</gene>
<name>A0ABQ5A926_9ASTR</name>
<feature type="compositionally biased region" description="Polar residues" evidence="3">
    <location>
        <begin position="893"/>
        <end position="911"/>
    </location>
</feature>
<dbReference type="SUPFAM" id="SSF57756">
    <property type="entry name" value="Retrovirus zinc finger-like domains"/>
    <property type="match status" value="1"/>
</dbReference>
<dbReference type="Pfam" id="PF25597">
    <property type="entry name" value="SH3_retrovirus"/>
    <property type="match status" value="1"/>
</dbReference>
<evidence type="ECO:0000256" key="3">
    <source>
        <dbReference type="SAM" id="MobiDB-lite"/>
    </source>
</evidence>
<keyword evidence="7" id="KW-1185">Reference proteome</keyword>
<accession>A0ABQ5A926</accession>
<sequence length="1086" mass="124617">MTGAGARETVGSQVVQQTGIQCFNCKGYGHYAKECRKPKRVKDYAYHKEKMMMCKQAEQGVPLQAEQADWLEDTDEEIDEQELEAHYSYMAKIQDVSPEGTSSTGQPLEQVDQNAAESVDERAALANLIANLTLGVGGKKQKRFKAIKKANASLTQDWEGTMTLDNESRSKLNKDFVKPYDYTKQNSLYEIFKGPSLEYLYQLERGKEVKKTMWRKPFVRTKPNIAKNIAFLPVSKSISKSRQVFNEMTFNINQFREIVDQTWFKHTSDYFRVPTAHDMELLIQTFLMPLSIKSQNDSFRFEHELKTEMHEDFEYVKSLEKEIDELESEKADFSNMYDLLLEECVSKDVTCSYLHSLSDLNAYAELQCVYLHKVKECECLAQKLSKQTESVNNEVHNKLLKSFSKLEKHSISLELSLQHCKEQMKNNPVCKENASNVFRKEREQYHEIQDLKAQMQDKNMVINELKKNIIGNKRKVCVTPFDKPLVVRQPNASRIPKHHGLPQNRNQAVRNTNVLKPGMFRIASTTTQTRTPQLPHASRNTNPHMSKSSGVIHSTSVSRPQLKSYQVKEKVVPNISQVKFTKKDVETNMDFKSTCFVRDLQGNELLTGFTTQAWIWHEDFLILVRFTSTLLSKKDVVTGLPKLTYVKDQLCSSCEMSKAKRSSFKTKAFPSSKGRLNLLHMDLCGPMRVASINGKKYILVIVDDYSRYTWTLFLRSKDETPEVLKDFLTMIQRNLQAQVITVRTDRGTEFLNKTLHAYFKEEGIEHQTSTPRTPEQNGVVERRNRTLVEAARTMLSASKLPLSFWAEATAYHIINDRKPSIKHLHIFGCICYITRDGENLDKMKEKGDPCVMVGYSTQSKGYRVYNKRTRLIVESIHVKFDEIKEMMSDHNSSDLAPQRQEMSVENVSSGLVPQGQKASDYDNSDPAPPRQNVVPSAEKTVSSQQGLEFLFSPFLEEYYNPTHGQAEENNNDQAPNASFQEAEFINPFCTRIQEIGESSSRNIDNTDVHSFQPQSHDFRWTRDHPLEQVRGNPSMPVQTRRQLATDPEMCMFALTVSIVEPKNIKEAMADSAWIEAMQDETSQSTD</sequence>
<dbReference type="InterPro" id="IPR039537">
    <property type="entry name" value="Retrotran_Ty1/copia-like"/>
</dbReference>
<dbReference type="InterPro" id="IPR057670">
    <property type="entry name" value="SH3_retrovirus"/>
</dbReference>
<evidence type="ECO:0000259" key="4">
    <source>
        <dbReference type="PROSITE" id="PS50158"/>
    </source>
</evidence>
<dbReference type="Gene3D" id="4.10.60.10">
    <property type="entry name" value="Zinc finger, CCHC-type"/>
    <property type="match status" value="1"/>
</dbReference>
<keyword evidence="1" id="KW-0862">Zinc</keyword>
<feature type="domain" description="Integrase catalytic" evidence="5">
    <location>
        <begin position="666"/>
        <end position="811"/>
    </location>
</feature>
<evidence type="ECO:0000313" key="6">
    <source>
        <dbReference type="EMBL" id="GJS99129.1"/>
    </source>
</evidence>
<dbReference type="InterPro" id="IPR036397">
    <property type="entry name" value="RNaseH_sf"/>
</dbReference>
<keyword evidence="1" id="KW-0479">Metal-binding</keyword>
<keyword evidence="2" id="KW-0175">Coiled coil</keyword>
<dbReference type="PANTHER" id="PTHR42648">
    <property type="entry name" value="TRANSPOSASE, PUTATIVE-RELATED"/>
    <property type="match status" value="1"/>
</dbReference>
<comment type="caution">
    <text evidence="6">The sequence shown here is derived from an EMBL/GenBank/DDBJ whole genome shotgun (WGS) entry which is preliminary data.</text>
</comment>
<dbReference type="InterPro" id="IPR001878">
    <property type="entry name" value="Znf_CCHC"/>
</dbReference>
<dbReference type="InterPro" id="IPR036875">
    <property type="entry name" value="Znf_CCHC_sf"/>
</dbReference>
<dbReference type="Proteomes" id="UP001151760">
    <property type="component" value="Unassembled WGS sequence"/>
</dbReference>
<dbReference type="SUPFAM" id="SSF53098">
    <property type="entry name" value="Ribonuclease H-like"/>
    <property type="match status" value="1"/>
</dbReference>
<dbReference type="Pfam" id="PF00665">
    <property type="entry name" value="rve"/>
    <property type="match status" value="1"/>
</dbReference>
<feature type="coiled-coil region" evidence="2">
    <location>
        <begin position="309"/>
        <end position="343"/>
    </location>
</feature>
<dbReference type="SMART" id="SM00343">
    <property type="entry name" value="ZnF_C2HC"/>
    <property type="match status" value="1"/>
</dbReference>
<dbReference type="Pfam" id="PF00098">
    <property type="entry name" value="zf-CCHC"/>
    <property type="match status" value="1"/>
</dbReference>
<evidence type="ECO:0000313" key="7">
    <source>
        <dbReference type="Proteomes" id="UP001151760"/>
    </source>
</evidence>
<dbReference type="PROSITE" id="PS50994">
    <property type="entry name" value="INTEGRASE"/>
    <property type="match status" value="1"/>
</dbReference>
<evidence type="ECO:0000259" key="5">
    <source>
        <dbReference type="PROSITE" id="PS50994"/>
    </source>
</evidence>
<feature type="domain" description="CCHC-type" evidence="4">
    <location>
        <begin position="22"/>
        <end position="37"/>
    </location>
</feature>
<reference evidence="6" key="2">
    <citation type="submission" date="2022-01" db="EMBL/GenBank/DDBJ databases">
        <authorList>
            <person name="Yamashiro T."/>
            <person name="Shiraishi A."/>
            <person name="Satake H."/>
            <person name="Nakayama K."/>
        </authorList>
    </citation>
    <scope>NUCLEOTIDE SEQUENCE</scope>
</reference>
<evidence type="ECO:0000256" key="2">
    <source>
        <dbReference type="SAM" id="Coils"/>
    </source>
</evidence>
<dbReference type="EMBL" id="BQNB010012095">
    <property type="protein sequence ID" value="GJS99129.1"/>
    <property type="molecule type" value="Genomic_DNA"/>
</dbReference>
<dbReference type="InterPro" id="IPR012337">
    <property type="entry name" value="RNaseH-like_sf"/>
</dbReference>
<reference evidence="6" key="1">
    <citation type="journal article" date="2022" name="Int. J. Mol. Sci.">
        <title>Draft Genome of Tanacetum Coccineum: Genomic Comparison of Closely Related Tanacetum-Family Plants.</title>
        <authorList>
            <person name="Yamashiro T."/>
            <person name="Shiraishi A."/>
            <person name="Nakayama K."/>
            <person name="Satake H."/>
        </authorList>
    </citation>
    <scope>NUCLEOTIDE SEQUENCE</scope>
</reference>
<feature type="region of interest" description="Disordered" evidence="3">
    <location>
        <begin position="889"/>
        <end position="941"/>
    </location>
</feature>
<dbReference type="InterPro" id="IPR001584">
    <property type="entry name" value="Integrase_cat-core"/>
</dbReference>
<organism evidence="6 7">
    <name type="scientific">Tanacetum coccineum</name>
    <dbReference type="NCBI Taxonomy" id="301880"/>
    <lineage>
        <taxon>Eukaryota</taxon>
        <taxon>Viridiplantae</taxon>
        <taxon>Streptophyta</taxon>
        <taxon>Embryophyta</taxon>
        <taxon>Tracheophyta</taxon>
        <taxon>Spermatophyta</taxon>
        <taxon>Magnoliopsida</taxon>
        <taxon>eudicotyledons</taxon>
        <taxon>Gunneridae</taxon>
        <taxon>Pentapetalae</taxon>
        <taxon>asterids</taxon>
        <taxon>campanulids</taxon>
        <taxon>Asterales</taxon>
        <taxon>Asteraceae</taxon>
        <taxon>Asteroideae</taxon>
        <taxon>Anthemideae</taxon>
        <taxon>Anthemidinae</taxon>
        <taxon>Tanacetum</taxon>
    </lineage>
</organism>
<dbReference type="Gene3D" id="3.30.420.10">
    <property type="entry name" value="Ribonuclease H-like superfamily/Ribonuclease H"/>
    <property type="match status" value="1"/>
</dbReference>
<protein>
    <submittedName>
        <fullName evidence="6">Retrovirus-related pol polyprotein from transposon TNT 1-94</fullName>
    </submittedName>
</protein>
<dbReference type="PROSITE" id="PS50158">
    <property type="entry name" value="ZF_CCHC"/>
    <property type="match status" value="1"/>
</dbReference>